<dbReference type="OrthoDB" id="10619602at2759"/>
<keyword evidence="2" id="KW-1185">Reference proteome</keyword>
<organism evidence="1 2">
    <name type="scientific">Phytophthora fragariaefolia</name>
    <dbReference type="NCBI Taxonomy" id="1490495"/>
    <lineage>
        <taxon>Eukaryota</taxon>
        <taxon>Sar</taxon>
        <taxon>Stramenopiles</taxon>
        <taxon>Oomycota</taxon>
        <taxon>Peronosporomycetes</taxon>
        <taxon>Peronosporales</taxon>
        <taxon>Peronosporaceae</taxon>
        <taxon>Phytophthora</taxon>
    </lineage>
</organism>
<reference evidence="1" key="1">
    <citation type="submission" date="2023-04" db="EMBL/GenBank/DDBJ databases">
        <title>Phytophthora fragariaefolia NBRC 109709.</title>
        <authorList>
            <person name="Ichikawa N."/>
            <person name="Sato H."/>
            <person name="Tonouchi N."/>
        </authorList>
    </citation>
    <scope>NUCLEOTIDE SEQUENCE</scope>
    <source>
        <strain evidence="1">NBRC 109709</strain>
    </source>
</reference>
<name>A0A9W7DAV0_9STRA</name>
<evidence type="ECO:0000313" key="1">
    <source>
        <dbReference type="EMBL" id="GMF61938.1"/>
    </source>
</evidence>
<protein>
    <submittedName>
        <fullName evidence="1">Unnamed protein product</fullName>
    </submittedName>
</protein>
<gene>
    <name evidence="1" type="ORF">Pfra01_002699100</name>
</gene>
<evidence type="ECO:0000313" key="2">
    <source>
        <dbReference type="Proteomes" id="UP001165121"/>
    </source>
</evidence>
<dbReference type="Proteomes" id="UP001165121">
    <property type="component" value="Unassembled WGS sequence"/>
</dbReference>
<accession>A0A9W7DAV0</accession>
<dbReference type="EMBL" id="BSXT01006088">
    <property type="protein sequence ID" value="GMF61938.1"/>
    <property type="molecule type" value="Genomic_DNA"/>
</dbReference>
<proteinExistence type="predicted"/>
<comment type="caution">
    <text evidence="1">The sequence shown here is derived from an EMBL/GenBank/DDBJ whole genome shotgun (WGS) entry which is preliminary data.</text>
</comment>
<dbReference type="AlphaFoldDB" id="A0A9W7DAV0"/>
<sequence length="171" mass="18890">MTRTSLDSLKSRSFMRTTFSFDDDKQLVQITRTFNDAGTRIAWKDVARRMRSTEQLATALRQRLQALSEHGGEILLVFRPAYSPSRPRGRPPVITQQLRSLAAHSSLGQSTTPLPSALGASSLPEARSCSIAEAVMPPSDRCGTPSPSLDFAVSALYLWYTYGIAQKLQSR</sequence>